<feature type="domain" description="Glycosyl transferase family 1" evidence="1">
    <location>
        <begin position="166"/>
        <end position="330"/>
    </location>
</feature>
<evidence type="ECO:0000259" key="2">
    <source>
        <dbReference type="Pfam" id="PF13439"/>
    </source>
</evidence>
<accession>A0AA96YA84</accession>
<dbReference type="GO" id="GO:0016757">
    <property type="term" value="F:glycosyltransferase activity"/>
    <property type="evidence" value="ECO:0007669"/>
    <property type="project" value="InterPro"/>
</dbReference>
<proteinExistence type="predicted"/>
<dbReference type="RefSeq" id="WP_316791823.1">
    <property type="nucleotide sequence ID" value="NZ_CP053540.1"/>
</dbReference>
<reference evidence="3" key="1">
    <citation type="submission" date="2020-05" db="EMBL/GenBank/DDBJ databases">
        <authorList>
            <person name="Zhu T."/>
            <person name="Keshari N."/>
            <person name="Lu X."/>
        </authorList>
    </citation>
    <scope>NUCLEOTIDE SEQUENCE</scope>
    <source>
        <strain evidence="3">NK1-22</strain>
    </source>
</reference>
<dbReference type="CDD" id="cd03801">
    <property type="entry name" value="GT4_PimA-like"/>
    <property type="match status" value="1"/>
</dbReference>
<dbReference type="Pfam" id="PF00534">
    <property type="entry name" value="Glycos_transf_1"/>
    <property type="match status" value="1"/>
</dbReference>
<gene>
    <name evidence="3" type="ORF">HNI00_06735</name>
</gene>
<dbReference type="KEGG" id="tog:HNI00_06735"/>
<dbReference type="InterPro" id="IPR001296">
    <property type="entry name" value="Glyco_trans_1"/>
</dbReference>
<dbReference type="InterPro" id="IPR028098">
    <property type="entry name" value="Glyco_trans_4-like_N"/>
</dbReference>
<dbReference type="Gene3D" id="3.40.50.2000">
    <property type="entry name" value="Glycogen Phosphorylase B"/>
    <property type="match status" value="2"/>
</dbReference>
<dbReference type="Pfam" id="PF13439">
    <property type="entry name" value="Glyco_transf_4"/>
    <property type="match status" value="1"/>
</dbReference>
<protein>
    <submittedName>
        <fullName evidence="3">Glycosyltransferase family 4 protein</fullName>
    </submittedName>
</protein>
<evidence type="ECO:0000313" key="3">
    <source>
        <dbReference type="EMBL" id="WOB42875.1"/>
    </source>
</evidence>
<evidence type="ECO:0000259" key="1">
    <source>
        <dbReference type="Pfam" id="PF00534"/>
    </source>
</evidence>
<feature type="domain" description="Glycosyltransferase subfamily 4-like N-terminal" evidence="2">
    <location>
        <begin position="3"/>
        <end position="160"/>
    </location>
</feature>
<dbReference type="PANTHER" id="PTHR12526">
    <property type="entry name" value="GLYCOSYLTRANSFERASE"/>
    <property type="match status" value="1"/>
</dbReference>
<name>A0AA96YA84_9CYAN</name>
<dbReference type="EMBL" id="CP053540">
    <property type="protein sequence ID" value="WOB42875.1"/>
    <property type="molecule type" value="Genomic_DNA"/>
</dbReference>
<dbReference type="SUPFAM" id="SSF53756">
    <property type="entry name" value="UDP-Glycosyltransferase/glycogen phosphorylase"/>
    <property type="match status" value="1"/>
</dbReference>
<dbReference type="AlphaFoldDB" id="A0AA96YA84"/>
<sequence>MKVLMLGEGLARRGGIVSVQQLILEQTDPSIEIEHIATLVDGSPLDKIRAFLKALLNLSRELLFGSVDLVHIHVSERGSAFRQAITTLISKLFGKPVVMHTHGSEFHEFYSHLPAFVKAALSWVYRKCDRFIVLSESWKEFYIDALELRQERVTVLPNAVKIPDQIPQREPTESSQILFVFFGRIGHRKGAFDLVKALSLLPREYHSQVRLVMAGDGELERLEELVQDFELQDVVSIMSWISPAQREALSREASVFVLPSYNEGLPMALLEAMSWGLAVITTPVGGIPSVIQHKRNGLLVDPGDVYQIADSIKLLIDDCNLRHELGRAAYTSVLPFGSNKYWQSLTHVYTSTLFES</sequence>
<organism evidence="3">
    <name type="scientific">Thermoleptolyngbya oregonensis NK1-22</name>
    <dbReference type="NCBI Taxonomy" id="2547457"/>
    <lineage>
        <taxon>Bacteria</taxon>
        <taxon>Bacillati</taxon>
        <taxon>Cyanobacteriota</taxon>
        <taxon>Cyanophyceae</taxon>
        <taxon>Oculatellales</taxon>
        <taxon>Oculatellaceae</taxon>
        <taxon>Thermoleptolyngbya</taxon>
    </lineage>
</organism>